<dbReference type="InterPro" id="IPR005691">
    <property type="entry name" value="Tic20"/>
</dbReference>
<proteinExistence type="inferred from homology"/>
<dbReference type="GO" id="GO:0009706">
    <property type="term" value="C:chloroplast inner membrane"/>
    <property type="evidence" value="ECO:0007669"/>
    <property type="project" value="UniProtKB-SubCell"/>
</dbReference>
<dbReference type="GeneID" id="8242657"/>
<keyword evidence="6 7" id="KW-0472">Membrane</keyword>
<protein>
    <recommendedName>
        <fullName evidence="7">Protein TIC 20</fullName>
    </recommendedName>
</protein>
<dbReference type="RefSeq" id="XP_002501748.1">
    <property type="nucleotide sequence ID" value="XM_002501702.1"/>
</dbReference>
<keyword evidence="4" id="KW-1001">Plastid inner membrane</keyword>
<dbReference type="PANTHER" id="PTHR33510:SF5">
    <property type="entry name" value="PROTEIN TIC 20-II, CHLOROPLASTIC"/>
    <property type="match status" value="1"/>
</dbReference>
<dbReference type="eggNOG" id="ENOG502QUSD">
    <property type="taxonomic scope" value="Eukaryota"/>
</dbReference>
<organism evidence="9 10">
    <name type="scientific">Micromonas commoda (strain RCC299 / NOUM17 / CCMP2709)</name>
    <name type="common">Picoplanktonic green alga</name>
    <dbReference type="NCBI Taxonomy" id="296587"/>
    <lineage>
        <taxon>Eukaryota</taxon>
        <taxon>Viridiplantae</taxon>
        <taxon>Chlorophyta</taxon>
        <taxon>Mamiellophyceae</taxon>
        <taxon>Mamiellales</taxon>
        <taxon>Mamiellaceae</taxon>
        <taxon>Micromonas</taxon>
    </lineage>
</organism>
<evidence type="ECO:0000256" key="4">
    <source>
        <dbReference type="ARBA" id="ARBA00022780"/>
    </source>
</evidence>
<evidence type="ECO:0000256" key="6">
    <source>
        <dbReference type="ARBA" id="ARBA00023136"/>
    </source>
</evidence>
<gene>
    <name evidence="9" type="ORF">MICPUN_100046</name>
</gene>
<feature type="transmembrane region" description="Helical" evidence="7">
    <location>
        <begin position="265"/>
        <end position="285"/>
    </location>
</feature>
<reference evidence="9 10" key="1">
    <citation type="journal article" date="2009" name="Science">
        <title>Green evolution and dynamic adaptations revealed by genomes of the marine picoeukaryotes Micromonas.</title>
        <authorList>
            <person name="Worden A.Z."/>
            <person name="Lee J.H."/>
            <person name="Mock T."/>
            <person name="Rouze P."/>
            <person name="Simmons M.P."/>
            <person name="Aerts A.L."/>
            <person name="Allen A.E."/>
            <person name="Cuvelier M.L."/>
            <person name="Derelle E."/>
            <person name="Everett M.V."/>
            <person name="Foulon E."/>
            <person name="Grimwood J."/>
            <person name="Gundlach H."/>
            <person name="Henrissat B."/>
            <person name="Napoli C."/>
            <person name="McDonald S.M."/>
            <person name="Parker M.S."/>
            <person name="Rombauts S."/>
            <person name="Salamov A."/>
            <person name="Von Dassow P."/>
            <person name="Badger J.H."/>
            <person name="Coutinho P.M."/>
            <person name="Demir E."/>
            <person name="Dubchak I."/>
            <person name="Gentemann C."/>
            <person name="Eikrem W."/>
            <person name="Gready J.E."/>
            <person name="John U."/>
            <person name="Lanier W."/>
            <person name="Lindquist E.A."/>
            <person name="Lucas S."/>
            <person name="Mayer K.F."/>
            <person name="Moreau H."/>
            <person name="Not F."/>
            <person name="Otillar R."/>
            <person name="Panaud O."/>
            <person name="Pangilinan J."/>
            <person name="Paulsen I."/>
            <person name="Piegu B."/>
            <person name="Poliakov A."/>
            <person name="Robbens S."/>
            <person name="Schmutz J."/>
            <person name="Toulza E."/>
            <person name="Wyss T."/>
            <person name="Zelensky A."/>
            <person name="Zhou K."/>
            <person name="Armbrust E.V."/>
            <person name="Bhattacharya D."/>
            <person name="Goodenough U.W."/>
            <person name="Van de Peer Y."/>
            <person name="Grigoriev I.V."/>
        </authorList>
    </citation>
    <scope>NUCLEOTIDE SEQUENCE [LARGE SCALE GENOMIC DNA]</scope>
    <source>
        <strain evidence="10">RCC299 / NOUM17</strain>
    </source>
</reference>
<comment type="subcellular location">
    <subcellularLocation>
        <location evidence="1">Plastid</location>
        <location evidence="1">Chloroplast inner membrane</location>
        <topology evidence="1">Multi-pass membrane protein</topology>
    </subcellularLocation>
    <subcellularLocation>
        <location evidence="7">Plastid</location>
        <location evidence="7">Chloroplast membrane</location>
        <topology evidence="7">Multi-pass membrane protein</topology>
    </subcellularLocation>
</comment>
<dbReference type="PANTHER" id="PTHR33510">
    <property type="entry name" value="PROTEIN TIC 20-II, CHLOROPLASTIC"/>
    <property type="match status" value="1"/>
</dbReference>
<evidence type="ECO:0000313" key="9">
    <source>
        <dbReference type="EMBL" id="ACO63006.1"/>
    </source>
</evidence>
<evidence type="ECO:0000256" key="1">
    <source>
        <dbReference type="ARBA" id="ARBA00004478"/>
    </source>
</evidence>
<dbReference type="AlphaFoldDB" id="C1E3W9"/>
<sequence>MNVISVPSLRHNAELSRAVRRAGLAKATRTSACALVRTAAGVKAESLHVNRRRGFRGRAVNMPLHAVGEEDGTDKKDTLSSLSSILGEDLEADAAKQREEEERIEREVMAAKKEQAAAREEREKASGAKDVFKRAVTPSASEDDDIRGSERAIAAICYLLPLLDGLKYSKFLLLQFPLFGLLLLPIKPAIDLWYSLGFLQIFVFFGMYLGVVNNQEFRYFTRFNAQQAILLDILLIVPDVLIRLISGLGGDDALLTGGPGLEAQVLLYNTVFLYVYLTSVVGAGASTLGKTVKLPIVGDASEQQTMR</sequence>
<dbReference type="KEGG" id="mis:MICPUN_100046"/>
<keyword evidence="3 7" id="KW-0812">Transmembrane</keyword>
<comment type="similarity">
    <text evidence="2 7">Belongs to the Tic20 family.</text>
</comment>
<feature type="coiled-coil region" evidence="8">
    <location>
        <begin position="87"/>
        <end position="121"/>
    </location>
</feature>
<feature type="transmembrane region" description="Helical" evidence="7">
    <location>
        <begin position="223"/>
        <end position="245"/>
    </location>
</feature>
<dbReference type="Pfam" id="PF16166">
    <property type="entry name" value="TIC20"/>
    <property type="match status" value="1"/>
</dbReference>
<dbReference type="InParanoid" id="C1E3W9"/>
<evidence type="ECO:0000256" key="5">
    <source>
        <dbReference type="ARBA" id="ARBA00022989"/>
    </source>
</evidence>
<dbReference type="EMBL" id="CP001325">
    <property type="protein sequence ID" value="ACO63006.1"/>
    <property type="molecule type" value="Genomic_DNA"/>
</dbReference>
<dbReference type="OMA" id="MMASCIA"/>
<feature type="transmembrane region" description="Helical" evidence="7">
    <location>
        <begin position="192"/>
        <end position="211"/>
    </location>
</feature>
<keyword evidence="7" id="KW-0934">Plastid</keyword>
<accession>C1E3W9</accession>
<keyword evidence="8" id="KW-0175">Coiled coil</keyword>
<dbReference type="Proteomes" id="UP000002009">
    <property type="component" value="Chromosome 4"/>
</dbReference>
<dbReference type="STRING" id="296587.C1E3W9"/>
<evidence type="ECO:0000256" key="8">
    <source>
        <dbReference type="SAM" id="Coils"/>
    </source>
</evidence>
<name>C1E3W9_MICCC</name>
<keyword evidence="5 7" id="KW-1133">Transmembrane helix</keyword>
<comment type="function">
    <text evidence="7">Involved in protein precursor import into chloroplasts.</text>
</comment>
<keyword evidence="10" id="KW-1185">Reference proteome</keyword>
<comment type="caution">
    <text evidence="7">Lacks conserved residue(s) required for the propagation of feature annotation.</text>
</comment>
<dbReference type="OrthoDB" id="414558at2759"/>
<evidence type="ECO:0000256" key="3">
    <source>
        <dbReference type="ARBA" id="ARBA00022692"/>
    </source>
</evidence>
<evidence type="ECO:0000256" key="2">
    <source>
        <dbReference type="ARBA" id="ARBA00009596"/>
    </source>
</evidence>
<evidence type="ECO:0000256" key="7">
    <source>
        <dbReference type="RuleBase" id="RU367003"/>
    </source>
</evidence>
<keyword evidence="7" id="KW-0150">Chloroplast</keyword>
<evidence type="ECO:0000313" key="10">
    <source>
        <dbReference type="Proteomes" id="UP000002009"/>
    </source>
</evidence>